<name>A0ABP9VUP6_9BACT</name>
<keyword evidence="2 9" id="KW-0808">Transferase</keyword>
<evidence type="ECO:0000256" key="6">
    <source>
        <dbReference type="ARBA" id="ARBA00022741"/>
    </source>
</evidence>
<evidence type="ECO:0000256" key="9">
    <source>
        <dbReference type="RuleBase" id="RU003953"/>
    </source>
</evidence>
<accession>A0ABP9VUP6</accession>
<feature type="domain" description="CCA-adding enzyme C-terminal" evidence="12">
    <location>
        <begin position="306"/>
        <end position="448"/>
    </location>
</feature>
<evidence type="ECO:0000256" key="3">
    <source>
        <dbReference type="ARBA" id="ARBA00022694"/>
    </source>
</evidence>
<evidence type="ECO:0000256" key="5">
    <source>
        <dbReference type="ARBA" id="ARBA00022723"/>
    </source>
</evidence>
<dbReference type="Gene3D" id="1.10.3090.10">
    <property type="entry name" value="cca-adding enzyme, domain 2"/>
    <property type="match status" value="1"/>
</dbReference>
<keyword evidence="3" id="KW-0819">tRNA processing</keyword>
<dbReference type="InterPro" id="IPR050264">
    <property type="entry name" value="Bact_CCA-adding_enz_type3_sf"/>
</dbReference>
<keyword evidence="4" id="KW-0548">Nucleotidyltransferase</keyword>
<dbReference type="Gene3D" id="3.30.460.10">
    <property type="entry name" value="Beta Polymerase, domain 2"/>
    <property type="match status" value="1"/>
</dbReference>
<dbReference type="SUPFAM" id="SSF81891">
    <property type="entry name" value="Poly A polymerase C-terminal region-like"/>
    <property type="match status" value="1"/>
</dbReference>
<dbReference type="InterPro" id="IPR032828">
    <property type="entry name" value="PolyA_RNA-bd"/>
</dbReference>
<sequence>MGLFLHAQRIPSRLFHCHHCNDLLNPIRTRYDFDFSSPPAQEAIRIINRLREAGFTAYLAGGSVRDALLGKSPKDYDVATDATPDAIRDVFGRKRTLAFGASFGVMGVLPDRRSASPGDSRQASVEKVEPTEVATFRSDGVYLDGRRPDSVHFGNAEADALRRDFTINGLFFDPVESQIIDYVGGREDLNRSLLRTIGDPRQRFAEDKLRMLRAVRFATTISFQIDAETANAIAENAGEIEVVSGERIGVEMRRCMASEHLLSGLDYLRELQLAQHVLPELLQMDHARIAQFFQKRRPRDFPVALAILLLASPAANAALKAITERWKLSNEEVRIVTTALRTAPRLAIAHQVPWSKIQPILTDRDAAFVLDVASDFAAAEGLGDEGIRRVKEALQLPADVLDPPPLLNGSDLAKLEIPAGPVYTKILRELRRRQLDGELTTREEAIAEVRATQW</sequence>
<dbReference type="InterPro" id="IPR032810">
    <property type="entry name" value="CCA-adding_enz_C"/>
</dbReference>
<feature type="domain" description="Poly A polymerase head" evidence="10">
    <location>
        <begin position="57"/>
        <end position="195"/>
    </location>
</feature>
<evidence type="ECO:0000259" key="11">
    <source>
        <dbReference type="Pfam" id="PF12627"/>
    </source>
</evidence>
<dbReference type="PANTHER" id="PTHR46173">
    <property type="entry name" value="CCA TRNA NUCLEOTIDYLTRANSFERASE 1, MITOCHONDRIAL"/>
    <property type="match status" value="1"/>
</dbReference>
<keyword evidence="5" id="KW-0479">Metal-binding</keyword>
<dbReference type="Proteomes" id="UP001416858">
    <property type="component" value="Unassembled WGS sequence"/>
</dbReference>
<dbReference type="InterPro" id="IPR043519">
    <property type="entry name" value="NT_sf"/>
</dbReference>
<comment type="caution">
    <text evidence="13">The sequence shown here is derived from an EMBL/GenBank/DDBJ whole genome shotgun (WGS) entry which is preliminary data.</text>
</comment>
<keyword evidence="8 9" id="KW-0694">RNA-binding</keyword>
<keyword evidence="6" id="KW-0547">Nucleotide-binding</keyword>
<evidence type="ECO:0000256" key="7">
    <source>
        <dbReference type="ARBA" id="ARBA00022842"/>
    </source>
</evidence>
<proteinExistence type="inferred from homology"/>
<evidence type="ECO:0000259" key="12">
    <source>
        <dbReference type="Pfam" id="PF13735"/>
    </source>
</evidence>
<dbReference type="SUPFAM" id="SSF81301">
    <property type="entry name" value="Nucleotidyltransferase"/>
    <property type="match status" value="1"/>
</dbReference>
<dbReference type="InterPro" id="IPR002646">
    <property type="entry name" value="PolA_pol_head_dom"/>
</dbReference>
<evidence type="ECO:0000256" key="1">
    <source>
        <dbReference type="ARBA" id="ARBA00001946"/>
    </source>
</evidence>
<evidence type="ECO:0000259" key="10">
    <source>
        <dbReference type="Pfam" id="PF01743"/>
    </source>
</evidence>
<protein>
    <submittedName>
        <fullName evidence="13">CCA-adding enzyme</fullName>
    </submittedName>
</protein>
<evidence type="ECO:0000313" key="14">
    <source>
        <dbReference type="Proteomes" id="UP001416858"/>
    </source>
</evidence>
<dbReference type="CDD" id="cd05398">
    <property type="entry name" value="NT_ClassII-CCAase"/>
    <property type="match status" value="1"/>
</dbReference>
<evidence type="ECO:0000313" key="13">
    <source>
        <dbReference type="EMBL" id="GAA5508541.1"/>
    </source>
</evidence>
<dbReference type="PANTHER" id="PTHR46173:SF1">
    <property type="entry name" value="CCA TRNA NUCLEOTIDYLTRANSFERASE 1, MITOCHONDRIAL"/>
    <property type="match status" value="1"/>
</dbReference>
<dbReference type="Pfam" id="PF12627">
    <property type="entry name" value="PolyA_pol_RNAbd"/>
    <property type="match status" value="1"/>
</dbReference>
<reference evidence="13 14" key="1">
    <citation type="submission" date="2024-02" db="EMBL/GenBank/DDBJ databases">
        <title>Rhodopirellula caenicola NBRC 110016.</title>
        <authorList>
            <person name="Ichikawa N."/>
            <person name="Katano-Makiyama Y."/>
            <person name="Hidaka K."/>
        </authorList>
    </citation>
    <scope>NUCLEOTIDE SEQUENCE [LARGE SCALE GENOMIC DNA]</scope>
    <source>
        <strain evidence="13 14">NBRC 110016</strain>
    </source>
</reference>
<comment type="cofactor">
    <cofactor evidence="1">
        <name>Mg(2+)</name>
        <dbReference type="ChEBI" id="CHEBI:18420"/>
    </cofactor>
</comment>
<evidence type="ECO:0000256" key="4">
    <source>
        <dbReference type="ARBA" id="ARBA00022695"/>
    </source>
</evidence>
<dbReference type="Pfam" id="PF13735">
    <property type="entry name" value="tRNA_NucTran2_2"/>
    <property type="match status" value="1"/>
</dbReference>
<comment type="similarity">
    <text evidence="9">Belongs to the tRNA nucleotidyltransferase/poly(A) polymerase family.</text>
</comment>
<keyword evidence="7" id="KW-0460">Magnesium</keyword>
<evidence type="ECO:0000256" key="2">
    <source>
        <dbReference type="ARBA" id="ARBA00022679"/>
    </source>
</evidence>
<dbReference type="EMBL" id="BAABRO010000010">
    <property type="protein sequence ID" value="GAA5508541.1"/>
    <property type="molecule type" value="Genomic_DNA"/>
</dbReference>
<keyword evidence="14" id="KW-1185">Reference proteome</keyword>
<gene>
    <name evidence="13" type="primary">cca</name>
    <name evidence="13" type="ORF">Rcae01_04008</name>
</gene>
<evidence type="ECO:0000256" key="8">
    <source>
        <dbReference type="ARBA" id="ARBA00022884"/>
    </source>
</evidence>
<feature type="domain" description="tRNA nucleotidyltransferase/poly(A) polymerase RNA and SrmB- binding" evidence="11">
    <location>
        <begin position="223"/>
        <end position="281"/>
    </location>
</feature>
<dbReference type="Pfam" id="PF01743">
    <property type="entry name" value="PolyA_pol"/>
    <property type="match status" value="1"/>
</dbReference>
<organism evidence="13 14">
    <name type="scientific">Novipirellula caenicola</name>
    <dbReference type="NCBI Taxonomy" id="1536901"/>
    <lineage>
        <taxon>Bacteria</taxon>
        <taxon>Pseudomonadati</taxon>
        <taxon>Planctomycetota</taxon>
        <taxon>Planctomycetia</taxon>
        <taxon>Pirellulales</taxon>
        <taxon>Pirellulaceae</taxon>
        <taxon>Novipirellula</taxon>
    </lineage>
</organism>